<comment type="caution">
    <text evidence="3">The sequence shown here is derived from an EMBL/GenBank/DDBJ whole genome shotgun (WGS) entry which is preliminary data.</text>
</comment>
<dbReference type="EMBL" id="CAXDID020000067">
    <property type="protein sequence ID" value="CAL6013007.1"/>
    <property type="molecule type" value="Genomic_DNA"/>
</dbReference>
<dbReference type="AlphaFoldDB" id="A0AA86QDK1"/>
<proteinExistence type="predicted"/>
<evidence type="ECO:0000256" key="1">
    <source>
        <dbReference type="SAM" id="Phobius"/>
    </source>
</evidence>
<name>A0AA86QDK1_9EUKA</name>
<evidence type="ECO:0000313" key="3">
    <source>
        <dbReference type="EMBL" id="CAI9957314.1"/>
    </source>
</evidence>
<reference evidence="4 5" key="2">
    <citation type="submission" date="2024-07" db="EMBL/GenBank/DDBJ databases">
        <authorList>
            <person name="Akdeniz Z."/>
        </authorList>
    </citation>
    <scope>NUCLEOTIDE SEQUENCE [LARGE SCALE GENOMIC DNA]</scope>
</reference>
<keyword evidence="1" id="KW-1133">Transmembrane helix</keyword>
<dbReference type="EMBL" id="CATOUU010000884">
    <property type="protein sequence ID" value="CAI9957314.1"/>
    <property type="molecule type" value="Genomic_DNA"/>
</dbReference>
<evidence type="ECO:0000313" key="4">
    <source>
        <dbReference type="EMBL" id="CAL6013007.1"/>
    </source>
</evidence>
<keyword evidence="2" id="KW-0732">Signal</keyword>
<protein>
    <submittedName>
        <fullName evidence="3">Uncharacterized protein</fullName>
    </submittedName>
</protein>
<evidence type="ECO:0000313" key="5">
    <source>
        <dbReference type="Proteomes" id="UP001642409"/>
    </source>
</evidence>
<feature type="signal peptide" evidence="2">
    <location>
        <begin position="1"/>
        <end position="18"/>
    </location>
</feature>
<dbReference type="Proteomes" id="UP001642409">
    <property type="component" value="Unassembled WGS sequence"/>
</dbReference>
<gene>
    <name evidence="4" type="ORF">HINF_LOCUS23581</name>
    <name evidence="3" type="ORF">HINF_LOCUS44959</name>
</gene>
<keyword evidence="1" id="KW-0812">Transmembrane</keyword>
<sequence>MWCITFCFNLLCFEANNTVVLDYQTRELVFKAWPRRDTSRETKLCQQLNGDRYRFSVQTGTYIYALQQLLIYDVTKSIQIKVPCLEVGVLGCQQAFKAKSAIFSMEYQESKQIITEVVSNLRRLDFNRSACGSESYLLYGRNVSLAPAYPGVISNIFKTVSVPGSCKYPLDSQATIDLNKQEDRTAIAELFVYPNFTLAAPTYRLTPAMFVQKSYPCALIQYAIPKPGLTAWCNNMVQTLSNTSSGQFSVTYYVPGKIPNRDGSLTRDANYTSIYRSNKVQDIVQGYLDCYSGQTLQVFDEQLLLVNDLNPSINFCAKPIKQFIKYDYDRMVTRVSFQEHEDFTVGKVFTVDFVTQSQVLNSSFEWLSCDISTNKSHCLSVLSQRSQLKTFTLSAQQLFFKSSTQVQMFLLQPALEFSCHSSSQLRLRESEICVSLNACSSTEPVNSFFTYSIFSQSNVIFNLSAQAVFPNVQNTYCLNYPFSSEQIIQFKTLKGMVRIDSVFISINEVVDETGVKSVRNIHWMVVGTALVMGLVVGISVKKRWV</sequence>
<keyword evidence="1" id="KW-0472">Membrane</keyword>
<feature type="chain" id="PRO_5041730523" evidence="2">
    <location>
        <begin position="19"/>
        <end position="545"/>
    </location>
</feature>
<evidence type="ECO:0000256" key="2">
    <source>
        <dbReference type="SAM" id="SignalP"/>
    </source>
</evidence>
<reference evidence="3" key="1">
    <citation type="submission" date="2023-06" db="EMBL/GenBank/DDBJ databases">
        <authorList>
            <person name="Kurt Z."/>
        </authorList>
    </citation>
    <scope>NUCLEOTIDE SEQUENCE</scope>
</reference>
<organism evidence="3">
    <name type="scientific">Hexamita inflata</name>
    <dbReference type="NCBI Taxonomy" id="28002"/>
    <lineage>
        <taxon>Eukaryota</taxon>
        <taxon>Metamonada</taxon>
        <taxon>Diplomonadida</taxon>
        <taxon>Hexamitidae</taxon>
        <taxon>Hexamitinae</taxon>
        <taxon>Hexamita</taxon>
    </lineage>
</organism>
<feature type="transmembrane region" description="Helical" evidence="1">
    <location>
        <begin position="521"/>
        <end position="540"/>
    </location>
</feature>
<keyword evidence="5" id="KW-1185">Reference proteome</keyword>
<accession>A0AA86QDK1</accession>